<proteinExistence type="predicted"/>
<evidence type="ECO:0000313" key="2">
    <source>
        <dbReference type="EMBL" id="CBH08843.1"/>
    </source>
</evidence>
<name>C9ZHX2_TRYB9</name>
<protein>
    <submittedName>
        <fullName evidence="2">Uncharacterized protein</fullName>
    </submittedName>
</protein>
<evidence type="ECO:0000313" key="3">
    <source>
        <dbReference type="Proteomes" id="UP000002316"/>
    </source>
</evidence>
<sequence length="37" mass="3820">MLSEQKGGGVKLTNGKPLAPFPQSRSVTDSAHPSLSP</sequence>
<dbReference type="Proteomes" id="UP000002316">
    <property type="component" value="Chromosome 1"/>
</dbReference>
<gene>
    <name evidence="2" type="ORF">TbgDal_I360</name>
</gene>
<feature type="compositionally biased region" description="Gly residues" evidence="1">
    <location>
        <begin position="1"/>
        <end position="10"/>
    </location>
</feature>
<dbReference type="AlphaFoldDB" id="C9ZHX2"/>
<dbReference type="KEGG" id="tbg:TbgDal_I360"/>
<dbReference type="EMBL" id="FN554964">
    <property type="protein sequence ID" value="CBH08843.1"/>
    <property type="molecule type" value="Genomic_DNA"/>
</dbReference>
<reference evidence="3" key="1">
    <citation type="journal article" date="2010" name="PLoS Negl. Trop. Dis.">
        <title>The genome sequence of Trypanosoma brucei gambiense, causative agent of chronic human african trypanosomiasis.</title>
        <authorList>
            <person name="Jackson A.P."/>
            <person name="Sanders M."/>
            <person name="Berry A."/>
            <person name="McQuillan J."/>
            <person name="Aslett M.A."/>
            <person name="Quail M.A."/>
            <person name="Chukualim B."/>
            <person name="Capewell P."/>
            <person name="MacLeod A."/>
            <person name="Melville S.E."/>
            <person name="Gibson W."/>
            <person name="Barry J.D."/>
            <person name="Berriman M."/>
            <person name="Hertz-Fowler C."/>
        </authorList>
    </citation>
    <scope>NUCLEOTIDE SEQUENCE [LARGE SCALE GENOMIC DNA]</scope>
    <source>
        <strain evidence="3">MHOM/CI/86/DAL972</strain>
    </source>
</reference>
<feature type="compositionally biased region" description="Polar residues" evidence="1">
    <location>
        <begin position="23"/>
        <end position="37"/>
    </location>
</feature>
<accession>C9ZHX2</accession>
<feature type="region of interest" description="Disordered" evidence="1">
    <location>
        <begin position="1"/>
        <end position="37"/>
    </location>
</feature>
<dbReference type="GeneID" id="23858433"/>
<dbReference type="RefSeq" id="XP_011771284.1">
    <property type="nucleotide sequence ID" value="XM_011772982.1"/>
</dbReference>
<organism evidence="2 3">
    <name type="scientific">Trypanosoma brucei gambiense (strain MHOM/CI/86/DAL972)</name>
    <dbReference type="NCBI Taxonomy" id="679716"/>
    <lineage>
        <taxon>Eukaryota</taxon>
        <taxon>Discoba</taxon>
        <taxon>Euglenozoa</taxon>
        <taxon>Kinetoplastea</taxon>
        <taxon>Metakinetoplastina</taxon>
        <taxon>Trypanosomatida</taxon>
        <taxon>Trypanosomatidae</taxon>
        <taxon>Trypanosoma</taxon>
    </lineage>
</organism>
<evidence type="ECO:0000256" key="1">
    <source>
        <dbReference type="SAM" id="MobiDB-lite"/>
    </source>
</evidence>